<evidence type="ECO:0000256" key="1">
    <source>
        <dbReference type="ARBA" id="ARBA00001275"/>
    </source>
</evidence>
<dbReference type="InterPro" id="IPR052182">
    <property type="entry name" value="Glycogen/Maltodextrin_Phosph"/>
</dbReference>
<dbReference type="Pfam" id="PF00343">
    <property type="entry name" value="Phosphorylase"/>
    <property type="match status" value="1"/>
</dbReference>
<dbReference type="SUPFAM" id="SSF53756">
    <property type="entry name" value="UDP-Glycosyltransferase/glycogen phosphorylase"/>
    <property type="match status" value="1"/>
</dbReference>
<evidence type="ECO:0000256" key="3">
    <source>
        <dbReference type="ARBA" id="ARBA00006047"/>
    </source>
</evidence>
<evidence type="ECO:0000256" key="9">
    <source>
        <dbReference type="ARBA" id="ARBA00025174"/>
    </source>
</evidence>
<evidence type="ECO:0000256" key="8">
    <source>
        <dbReference type="ARBA" id="ARBA00023277"/>
    </source>
</evidence>
<dbReference type="GO" id="GO:0030170">
    <property type="term" value="F:pyridoxal phosphate binding"/>
    <property type="evidence" value="ECO:0007669"/>
    <property type="project" value="InterPro"/>
</dbReference>
<dbReference type="EC" id="2.4.1.1" evidence="4"/>
<feature type="transmembrane region" description="Helical" evidence="11">
    <location>
        <begin position="40"/>
        <end position="59"/>
    </location>
</feature>
<accession>A0A2H0X7G6</accession>
<evidence type="ECO:0000256" key="2">
    <source>
        <dbReference type="ARBA" id="ARBA00001933"/>
    </source>
</evidence>
<evidence type="ECO:0000256" key="7">
    <source>
        <dbReference type="ARBA" id="ARBA00022898"/>
    </source>
</evidence>
<dbReference type="PANTHER" id="PTHR42655:SF1">
    <property type="entry name" value="GLYCOGEN PHOSPHORYLASE"/>
    <property type="match status" value="1"/>
</dbReference>
<sequence>MTSKLTPAKKVSGLAITIILFIFLLNSFVFIICLKATTNFFCLSILFFMRSSVFCYAIFMDLDIAYFSMEIALSDAIPNYSGGLGVLAGDALLTMADFGYKAIGITLLNERGYYSSILNNPWPKESLLKKLPFTLPVKIEGRVVICQVWQYDLVGQFGEKVSVYHLDTNSEQNSEYDRSLTSYLYGGDSRYRLHQEQILGLGGFYLLEKLGFQVEKTRIFHLNEGHAAFFGLALYDWCRQRFLSHESALGFLATRLVFTTHTPLPAGHDRFLKSLVSASLEPRLLKFLPETAFDQDELNMTRLAMFYSGIATSVTRKHRALTKETMPINRSLLTVTNGVHHLRWTSSFLAELYDQYCPLWRRNPAFLHLAGRIPPQRLWQAHQKAKQKLLTWATQKSGVTLNLKHITLGFARRMTSYKRPSLLLSRLDELSRFGYEVGPLQIIFSGKAHASDKEGKVLILKILKKASEYQDSLKIVYLEDYDMDSAAKLVAGVDVWVNTPLRPYEASGTSGMKAALNGVPHFSVLDGWWEEGWVEGVTGWSIGSRLSGIGVEDRSDQDYDEEDLYHKLGSVIMPLYYHQPEQFAKMMINVVSLNGATFTTHRMVNEYVSKIYFPLKNRKRFDEIE</sequence>
<dbReference type="PANTHER" id="PTHR42655">
    <property type="entry name" value="GLYCOGEN PHOSPHORYLASE"/>
    <property type="match status" value="1"/>
</dbReference>
<protein>
    <recommendedName>
        <fullName evidence="4">glycogen phosphorylase</fullName>
        <ecNumber evidence="4">2.4.1.1</ecNumber>
    </recommendedName>
</protein>
<dbReference type="PIRSF" id="PIRSF000460">
    <property type="entry name" value="Pprylas_GlgP"/>
    <property type="match status" value="1"/>
</dbReference>
<comment type="cofactor">
    <cofactor evidence="2">
        <name>pyridoxal 5'-phosphate</name>
        <dbReference type="ChEBI" id="CHEBI:597326"/>
    </cofactor>
</comment>
<name>A0A2H0X7G6_UNCKA</name>
<evidence type="ECO:0000313" key="13">
    <source>
        <dbReference type="Proteomes" id="UP000231414"/>
    </source>
</evidence>
<comment type="function">
    <text evidence="9">Phosphorylase is an important allosteric enzyme in carbohydrate metabolism. Enzymes from different sources differ in their regulatory mechanisms and in their natural substrates. However, all known phosphorylases share catalytic and structural properties.</text>
</comment>
<dbReference type="EMBL" id="PEYW01000022">
    <property type="protein sequence ID" value="PIS20877.1"/>
    <property type="molecule type" value="Genomic_DNA"/>
</dbReference>
<comment type="catalytic activity">
    <reaction evidence="1">
        <text>[(1-&gt;4)-alpha-D-glucosyl](n) + phosphate = [(1-&gt;4)-alpha-D-glucosyl](n-1) + alpha-D-glucose 1-phosphate</text>
        <dbReference type="Rhea" id="RHEA:41732"/>
        <dbReference type="Rhea" id="RHEA-COMP:9584"/>
        <dbReference type="Rhea" id="RHEA-COMP:9586"/>
        <dbReference type="ChEBI" id="CHEBI:15444"/>
        <dbReference type="ChEBI" id="CHEBI:43474"/>
        <dbReference type="ChEBI" id="CHEBI:58601"/>
        <dbReference type="EC" id="2.4.1.1"/>
    </reaction>
</comment>
<dbReference type="InterPro" id="IPR011834">
    <property type="entry name" value="Agluc_phsphrylas"/>
</dbReference>
<reference evidence="13" key="1">
    <citation type="submission" date="2017-09" db="EMBL/GenBank/DDBJ databases">
        <title>Depth-based differentiation of microbial function through sediment-hosted aquifers and enrichment of novel symbionts in the deep terrestrial subsurface.</title>
        <authorList>
            <person name="Probst A.J."/>
            <person name="Ladd B."/>
            <person name="Jarett J.K."/>
            <person name="Geller-Mcgrath D.E."/>
            <person name="Sieber C.M.K."/>
            <person name="Emerson J.B."/>
            <person name="Anantharaman K."/>
            <person name="Thomas B.C."/>
            <person name="Malmstrom R."/>
            <person name="Stieglmeier M."/>
            <person name="Klingl A."/>
            <person name="Woyke T."/>
            <person name="Ryan C.M."/>
            <person name="Banfield J.F."/>
        </authorList>
    </citation>
    <scope>NUCLEOTIDE SEQUENCE [LARGE SCALE GENOMIC DNA]</scope>
</reference>
<keyword evidence="8" id="KW-0119">Carbohydrate metabolism</keyword>
<evidence type="ECO:0000256" key="10">
    <source>
        <dbReference type="PIRSR" id="PIRSR000460-1"/>
    </source>
</evidence>
<dbReference type="InterPro" id="IPR035090">
    <property type="entry name" value="Pyridoxal_P_attach_site"/>
</dbReference>
<dbReference type="Gene3D" id="3.40.50.2000">
    <property type="entry name" value="Glycogen Phosphorylase B"/>
    <property type="match status" value="3"/>
</dbReference>
<keyword evidence="11" id="KW-0472">Membrane</keyword>
<dbReference type="GO" id="GO:0005975">
    <property type="term" value="P:carbohydrate metabolic process"/>
    <property type="evidence" value="ECO:0007669"/>
    <property type="project" value="InterPro"/>
</dbReference>
<keyword evidence="5" id="KW-0328">Glycosyltransferase</keyword>
<dbReference type="Proteomes" id="UP000231414">
    <property type="component" value="Unassembled WGS sequence"/>
</dbReference>
<dbReference type="InterPro" id="IPR000811">
    <property type="entry name" value="Glyco_trans_35"/>
</dbReference>
<comment type="similarity">
    <text evidence="3">Belongs to the glycogen phosphorylase family.</text>
</comment>
<evidence type="ECO:0000256" key="6">
    <source>
        <dbReference type="ARBA" id="ARBA00022679"/>
    </source>
</evidence>
<feature type="transmembrane region" description="Helical" evidence="11">
    <location>
        <begin position="12"/>
        <end position="33"/>
    </location>
</feature>
<evidence type="ECO:0000313" key="12">
    <source>
        <dbReference type="EMBL" id="PIS20877.1"/>
    </source>
</evidence>
<organism evidence="12 13">
    <name type="scientific">candidate division WWE3 bacterium CG08_land_8_20_14_0_20_43_13</name>
    <dbReference type="NCBI Taxonomy" id="1975087"/>
    <lineage>
        <taxon>Bacteria</taxon>
        <taxon>Katanobacteria</taxon>
    </lineage>
</organism>
<gene>
    <name evidence="12" type="ORF">COT52_01505</name>
</gene>
<proteinExistence type="inferred from homology"/>
<keyword evidence="11" id="KW-0812">Transmembrane</keyword>
<keyword evidence="11" id="KW-1133">Transmembrane helix</keyword>
<evidence type="ECO:0000256" key="4">
    <source>
        <dbReference type="ARBA" id="ARBA00012591"/>
    </source>
</evidence>
<dbReference type="GO" id="GO:0008184">
    <property type="term" value="F:glycogen phosphorylase activity"/>
    <property type="evidence" value="ECO:0007669"/>
    <property type="project" value="InterPro"/>
</dbReference>
<feature type="modified residue" description="N6-(pyridoxal phosphate)lysine" evidence="10">
    <location>
        <position position="513"/>
    </location>
</feature>
<evidence type="ECO:0000256" key="5">
    <source>
        <dbReference type="ARBA" id="ARBA00022676"/>
    </source>
</evidence>
<keyword evidence="6" id="KW-0808">Transferase</keyword>
<dbReference type="NCBIfam" id="TIGR02094">
    <property type="entry name" value="more_P_ylases"/>
    <property type="match status" value="1"/>
</dbReference>
<keyword evidence="7 10" id="KW-0663">Pyridoxal phosphate</keyword>
<comment type="caution">
    <text evidence="12">The sequence shown here is derived from an EMBL/GenBank/DDBJ whole genome shotgun (WGS) entry which is preliminary data.</text>
</comment>
<dbReference type="AlphaFoldDB" id="A0A2H0X7G6"/>
<evidence type="ECO:0000256" key="11">
    <source>
        <dbReference type="SAM" id="Phobius"/>
    </source>
</evidence>
<dbReference type="PROSITE" id="PS00102">
    <property type="entry name" value="PHOSPHORYLASE"/>
    <property type="match status" value="1"/>
</dbReference>